<dbReference type="EMBL" id="MNAD01001644">
    <property type="protein sequence ID" value="OJT02882.1"/>
    <property type="molecule type" value="Genomic_DNA"/>
</dbReference>
<dbReference type="STRING" id="154538.A0A1M2V5J6"/>
<evidence type="ECO:0000313" key="1">
    <source>
        <dbReference type="EMBL" id="OJT02882.1"/>
    </source>
</evidence>
<sequence length="175" mass="19543">MSGNIPRAGNHGVYSVMPVSLCVALESASRRASLQERQIKDLEGKLALDLSNSRAIENLLQEVFNSINQTNDRARFASNNTVPHIEQTLDEDFAVLEELEEQLPEVGSQIRDIRKVYDRGRVKACELMSSLEWLNTPLSQKLRTIIFTPKAPISNRWKAVVVSRDTSPHTSGISA</sequence>
<comment type="caution">
    <text evidence="1">The sequence shown here is derived from an EMBL/GenBank/DDBJ whole genome shotgun (WGS) entry which is preliminary data.</text>
</comment>
<reference evidence="1 2" key="1">
    <citation type="submission" date="2016-10" db="EMBL/GenBank/DDBJ databases">
        <title>Genome sequence of the basidiomycete white-rot fungus Trametes pubescens.</title>
        <authorList>
            <person name="Makela M.R."/>
            <person name="Granchi Z."/>
            <person name="Peng M."/>
            <person name="De Vries R.P."/>
            <person name="Grigoriev I."/>
            <person name="Riley R."/>
            <person name="Hilden K."/>
        </authorList>
    </citation>
    <scope>NUCLEOTIDE SEQUENCE [LARGE SCALE GENOMIC DNA]</scope>
    <source>
        <strain evidence="1 2">FBCC735</strain>
    </source>
</reference>
<dbReference type="AlphaFoldDB" id="A0A1M2V5J6"/>
<dbReference type="Proteomes" id="UP000184267">
    <property type="component" value="Unassembled WGS sequence"/>
</dbReference>
<dbReference type="OMA" id="DFYERWR"/>
<proteinExistence type="predicted"/>
<accession>A0A1M2V5J6</accession>
<name>A0A1M2V5J6_TRAPU</name>
<dbReference type="OrthoDB" id="2788977at2759"/>
<keyword evidence="2" id="KW-1185">Reference proteome</keyword>
<evidence type="ECO:0000313" key="2">
    <source>
        <dbReference type="Proteomes" id="UP000184267"/>
    </source>
</evidence>
<gene>
    <name evidence="1" type="ORF">TRAPUB_6552</name>
</gene>
<protein>
    <submittedName>
        <fullName evidence="1">Uncharacterized protein</fullName>
    </submittedName>
</protein>
<organism evidence="1 2">
    <name type="scientific">Trametes pubescens</name>
    <name type="common">White-rot fungus</name>
    <dbReference type="NCBI Taxonomy" id="154538"/>
    <lineage>
        <taxon>Eukaryota</taxon>
        <taxon>Fungi</taxon>
        <taxon>Dikarya</taxon>
        <taxon>Basidiomycota</taxon>
        <taxon>Agaricomycotina</taxon>
        <taxon>Agaricomycetes</taxon>
        <taxon>Polyporales</taxon>
        <taxon>Polyporaceae</taxon>
        <taxon>Trametes</taxon>
    </lineage>
</organism>